<feature type="transmembrane region" description="Helical" evidence="7">
    <location>
        <begin position="231"/>
        <end position="253"/>
    </location>
</feature>
<feature type="transmembrane region" description="Helical" evidence="7">
    <location>
        <begin position="117"/>
        <end position="135"/>
    </location>
</feature>
<accession>A0ABP7W4Q0</accession>
<evidence type="ECO:0000256" key="4">
    <source>
        <dbReference type="ARBA" id="ARBA00022692"/>
    </source>
</evidence>
<dbReference type="InterPro" id="IPR003715">
    <property type="entry name" value="Poly_export_N"/>
</dbReference>
<protein>
    <submittedName>
        <fullName evidence="10">Uncharacterized protein</fullName>
    </submittedName>
</protein>
<evidence type="ECO:0000256" key="2">
    <source>
        <dbReference type="ARBA" id="ARBA00022475"/>
    </source>
</evidence>
<dbReference type="PROSITE" id="PS01348">
    <property type="entry name" value="MRAY_2"/>
    <property type="match status" value="1"/>
</dbReference>
<feature type="transmembrane region" description="Helical" evidence="7">
    <location>
        <begin position="265"/>
        <end position="287"/>
    </location>
</feature>
<keyword evidence="3" id="KW-0808">Transferase</keyword>
<feature type="transmembrane region" description="Helical" evidence="7">
    <location>
        <begin position="314"/>
        <end position="333"/>
    </location>
</feature>
<evidence type="ECO:0000256" key="7">
    <source>
        <dbReference type="SAM" id="Phobius"/>
    </source>
</evidence>
<feature type="transmembrane region" description="Helical" evidence="7">
    <location>
        <begin position="339"/>
        <end position="358"/>
    </location>
</feature>
<keyword evidence="5 7" id="KW-1133">Transmembrane helix</keyword>
<dbReference type="Pfam" id="PF02563">
    <property type="entry name" value="Poly_export"/>
    <property type="match status" value="1"/>
</dbReference>
<dbReference type="Proteomes" id="UP001500367">
    <property type="component" value="Unassembled WGS sequence"/>
</dbReference>
<evidence type="ECO:0000313" key="11">
    <source>
        <dbReference type="Proteomes" id="UP001500367"/>
    </source>
</evidence>
<dbReference type="PANTHER" id="PTHR22926:SF3">
    <property type="entry name" value="UNDECAPRENYL-PHOSPHATE ALPHA-N-ACETYLGLUCOSAMINYL 1-PHOSPHATE TRANSFERASE"/>
    <property type="match status" value="1"/>
</dbReference>
<dbReference type="InterPro" id="IPR019554">
    <property type="entry name" value="Soluble_ligand-bd"/>
</dbReference>
<evidence type="ECO:0000259" key="8">
    <source>
        <dbReference type="Pfam" id="PF02563"/>
    </source>
</evidence>
<keyword evidence="2" id="KW-1003">Cell membrane</keyword>
<dbReference type="PANTHER" id="PTHR22926">
    <property type="entry name" value="PHOSPHO-N-ACETYLMURAMOYL-PENTAPEPTIDE-TRANSFERASE"/>
    <property type="match status" value="1"/>
</dbReference>
<evidence type="ECO:0000259" key="9">
    <source>
        <dbReference type="Pfam" id="PF10531"/>
    </source>
</evidence>
<evidence type="ECO:0000256" key="6">
    <source>
        <dbReference type="ARBA" id="ARBA00023136"/>
    </source>
</evidence>
<evidence type="ECO:0000256" key="1">
    <source>
        <dbReference type="ARBA" id="ARBA00004651"/>
    </source>
</evidence>
<sequence length="626" mass="70072">MNNKLQHFLHSYQIQQEYWFIFFFIVSWFISYISFPVIINISNQKNLVATPSERSSHIIKTPTLGGVGIFIGFILSFTLFGAIFKNIQAYHLIGSVVVLFFLGLKDDILVLSAKTKFFVQFLVALSVMLSSNLTLNNLYGFLGIYHINEFLSVLLTVFVFILIINAYNLIDGIDGLAGTIAICFLIFTAVIFYCAKNTAMSIITLTLLGSIIAFLKYNLSKKNKIFMGDTGSMIVGFLLAFLTINILTIKQVIILNTTYEINPILIISLLFYPLIDTARIFIIRIFIYKKSPFKADKNHIHHRLLQLNLKHWQVSVYIGVVTLILSTLSILIVDLNIHSQLLIILTLGTAFFSLPQLIQKNKNVMLGSLRKGIFVLLSTLALTSATSCSTKKDLLYFQTGKKNAIIDNRIADQKIESNDILSIKILSLDIESSRIYNSELLSGGVNNGINPEIIKLNGYLVNDEGFITLPVLGQLKVNDKTTRELELFLSKKLIDDGHLREPTVTVRLVNSKLTVLGEVRQPGTFTFYEKNLTLLQAIGMAGDLTINGERKDVLLIRYENNTKTINHIDLTTTGWMSSDLFYVKQNDVIVVNPNNAKIKSAGIIGNAGTLISVVSLLLTGFLLIKN</sequence>
<reference evidence="11" key="1">
    <citation type="journal article" date="2019" name="Int. J. Syst. Evol. Microbiol.">
        <title>The Global Catalogue of Microorganisms (GCM) 10K type strain sequencing project: providing services to taxonomists for standard genome sequencing and annotation.</title>
        <authorList>
            <consortium name="The Broad Institute Genomics Platform"/>
            <consortium name="The Broad Institute Genome Sequencing Center for Infectious Disease"/>
            <person name="Wu L."/>
            <person name="Ma J."/>
        </authorList>
    </citation>
    <scope>NUCLEOTIDE SEQUENCE [LARGE SCALE GENOMIC DNA]</scope>
    <source>
        <strain evidence="11">JCM 17069</strain>
    </source>
</reference>
<keyword evidence="11" id="KW-1185">Reference proteome</keyword>
<feature type="domain" description="Soluble ligand binding" evidence="9">
    <location>
        <begin position="513"/>
        <end position="557"/>
    </location>
</feature>
<dbReference type="Gene3D" id="3.10.560.10">
    <property type="entry name" value="Outer membrane lipoprotein wza domain like"/>
    <property type="match status" value="1"/>
</dbReference>
<feature type="transmembrane region" description="Helical" evidence="7">
    <location>
        <begin position="63"/>
        <end position="83"/>
    </location>
</feature>
<feature type="transmembrane region" description="Helical" evidence="7">
    <location>
        <begin position="20"/>
        <end position="42"/>
    </location>
</feature>
<feature type="transmembrane region" description="Helical" evidence="7">
    <location>
        <begin position="603"/>
        <end position="624"/>
    </location>
</feature>
<dbReference type="Pfam" id="PF00953">
    <property type="entry name" value="Glycos_transf_4"/>
    <property type="match status" value="1"/>
</dbReference>
<keyword evidence="6 7" id="KW-0472">Membrane</keyword>
<comment type="subcellular location">
    <subcellularLocation>
        <location evidence="1">Cell membrane</location>
        <topology evidence="1">Multi-pass membrane protein</topology>
    </subcellularLocation>
</comment>
<feature type="transmembrane region" description="Helical" evidence="7">
    <location>
        <begin position="89"/>
        <end position="105"/>
    </location>
</feature>
<proteinExistence type="predicted"/>
<dbReference type="Pfam" id="PF10531">
    <property type="entry name" value="SLBB"/>
    <property type="match status" value="1"/>
</dbReference>
<name>A0ABP7W4Q0_9FLAO</name>
<gene>
    <name evidence="10" type="ORF">GCM10022389_28150</name>
</gene>
<dbReference type="InterPro" id="IPR000715">
    <property type="entry name" value="Glycosyl_transferase_4"/>
</dbReference>
<feature type="transmembrane region" description="Helical" evidence="7">
    <location>
        <begin position="141"/>
        <end position="164"/>
    </location>
</feature>
<dbReference type="CDD" id="cd06853">
    <property type="entry name" value="GT_WecA_like"/>
    <property type="match status" value="1"/>
</dbReference>
<feature type="transmembrane region" description="Helical" evidence="7">
    <location>
        <begin position="199"/>
        <end position="219"/>
    </location>
</feature>
<evidence type="ECO:0000256" key="5">
    <source>
        <dbReference type="ARBA" id="ARBA00022989"/>
    </source>
</evidence>
<comment type="caution">
    <text evidence="10">The sequence shown here is derived from an EMBL/GenBank/DDBJ whole genome shotgun (WGS) entry which is preliminary data.</text>
</comment>
<organism evidence="10 11">
    <name type="scientific">Flavobacterium cheonanense</name>
    <dbReference type="NCBI Taxonomy" id="706183"/>
    <lineage>
        <taxon>Bacteria</taxon>
        <taxon>Pseudomonadati</taxon>
        <taxon>Bacteroidota</taxon>
        <taxon>Flavobacteriia</taxon>
        <taxon>Flavobacteriales</taxon>
        <taxon>Flavobacteriaceae</taxon>
        <taxon>Flavobacterium</taxon>
    </lineage>
</organism>
<dbReference type="RefSeq" id="WP_344817307.1">
    <property type="nucleotide sequence ID" value="NZ_BAABCT010000012.1"/>
</dbReference>
<feature type="transmembrane region" description="Helical" evidence="7">
    <location>
        <begin position="176"/>
        <end position="193"/>
    </location>
</feature>
<feature type="domain" description="Polysaccharide export protein N-terminal" evidence="8">
    <location>
        <begin position="412"/>
        <end position="508"/>
    </location>
</feature>
<dbReference type="EMBL" id="BAABCT010000012">
    <property type="protein sequence ID" value="GAA4080417.1"/>
    <property type="molecule type" value="Genomic_DNA"/>
</dbReference>
<evidence type="ECO:0000256" key="3">
    <source>
        <dbReference type="ARBA" id="ARBA00022679"/>
    </source>
</evidence>
<evidence type="ECO:0000313" key="10">
    <source>
        <dbReference type="EMBL" id="GAA4080417.1"/>
    </source>
</evidence>
<keyword evidence="4 7" id="KW-0812">Transmembrane</keyword>
<dbReference type="InterPro" id="IPR018480">
    <property type="entry name" value="PNAcMuramoyl-5peptid_Trfase_CS"/>
</dbReference>